<evidence type="ECO:0000313" key="8">
    <source>
        <dbReference type="Proteomes" id="UP000248349"/>
    </source>
</evidence>
<dbReference type="InterPro" id="IPR036864">
    <property type="entry name" value="Zn2-C6_fun-type_DNA-bd_sf"/>
</dbReference>
<dbReference type="PANTHER" id="PTHR37534:SF46">
    <property type="entry name" value="ZN(II)2CYS6 TRANSCRIPTION FACTOR (EUROFUNG)"/>
    <property type="match status" value="1"/>
</dbReference>
<dbReference type="GO" id="GO:0000981">
    <property type="term" value="F:DNA-binding transcription factor activity, RNA polymerase II-specific"/>
    <property type="evidence" value="ECO:0007669"/>
    <property type="project" value="InterPro"/>
</dbReference>
<keyword evidence="2" id="KW-0238">DNA-binding</keyword>
<dbReference type="OrthoDB" id="5130013at2759"/>
<evidence type="ECO:0000259" key="6">
    <source>
        <dbReference type="PROSITE" id="PS50048"/>
    </source>
</evidence>
<dbReference type="GeneID" id="37079152"/>
<dbReference type="EMBL" id="KZ821222">
    <property type="protein sequence ID" value="PYH48155.1"/>
    <property type="molecule type" value="Genomic_DNA"/>
</dbReference>
<feature type="region of interest" description="Disordered" evidence="5">
    <location>
        <begin position="55"/>
        <end position="94"/>
    </location>
</feature>
<evidence type="ECO:0000256" key="3">
    <source>
        <dbReference type="ARBA" id="ARBA00023163"/>
    </source>
</evidence>
<keyword evidence="3" id="KW-0804">Transcription</keyword>
<keyword evidence="1" id="KW-0805">Transcription regulation</keyword>
<dbReference type="SUPFAM" id="SSF57701">
    <property type="entry name" value="Zn2/Cys6 DNA-binding domain"/>
    <property type="match status" value="1"/>
</dbReference>
<dbReference type="PROSITE" id="PS50048">
    <property type="entry name" value="ZN2_CY6_FUNGAL_2"/>
    <property type="match status" value="1"/>
</dbReference>
<dbReference type="STRING" id="1450539.A0A318ZN93"/>
<name>A0A318ZN93_9EURO</name>
<dbReference type="Gene3D" id="4.10.240.10">
    <property type="entry name" value="Zn(2)-C6 fungal-type DNA-binding domain"/>
    <property type="match status" value="1"/>
</dbReference>
<feature type="domain" description="Zn(2)-C6 fungal-type" evidence="6">
    <location>
        <begin position="11"/>
        <end position="39"/>
    </location>
</feature>
<reference evidence="7 8" key="1">
    <citation type="submission" date="2016-12" db="EMBL/GenBank/DDBJ databases">
        <title>The genomes of Aspergillus section Nigri reveals drivers in fungal speciation.</title>
        <authorList>
            <consortium name="DOE Joint Genome Institute"/>
            <person name="Vesth T.C."/>
            <person name="Nybo J."/>
            <person name="Theobald S."/>
            <person name="Brandl J."/>
            <person name="Frisvad J.C."/>
            <person name="Nielsen K.F."/>
            <person name="Lyhne E.K."/>
            <person name="Kogle M.E."/>
            <person name="Kuo A."/>
            <person name="Riley R."/>
            <person name="Clum A."/>
            <person name="Nolan M."/>
            <person name="Lipzen A."/>
            <person name="Salamov A."/>
            <person name="Henrissat B."/>
            <person name="Wiebenga A."/>
            <person name="De Vries R.P."/>
            <person name="Grigoriev I.V."/>
            <person name="Mortensen U.H."/>
            <person name="Andersen M.R."/>
            <person name="Baker S.E."/>
        </authorList>
    </citation>
    <scope>NUCLEOTIDE SEQUENCE [LARGE SCALE GENOMIC DNA]</scope>
    <source>
        <strain evidence="7 8">JOP 1030-1</strain>
    </source>
</reference>
<dbReference type="AlphaFoldDB" id="A0A318ZN93"/>
<dbReference type="PANTHER" id="PTHR37534">
    <property type="entry name" value="TRANSCRIPTIONAL ACTIVATOR PROTEIN UGA3"/>
    <property type="match status" value="1"/>
</dbReference>
<dbReference type="SMART" id="SM00066">
    <property type="entry name" value="GAL4"/>
    <property type="match status" value="1"/>
</dbReference>
<keyword evidence="8" id="KW-1185">Reference proteome</keyword>
<dbReference type="GO" id="GO:0008270">
    <property type="term" value="F:zinc ion binding"/>
    <property type="evidence" value="ECO:0007669"/>
    <property type="project" value="InterPro"/>
</dbReference>
<evidence type="ECO:0000256" key="2">
    <source>
        <dbReference type="ARBA" id="ARBA00023125"/>
    </source>
</evidence>
<evidence type="ECO:0000256" key="4">
    <source>
        <dbReference type="ARBA" id="ARBA00023242"/>
    </source>
</evidence>
<accession>A0A318ZN93</accession>
<dbReference type="Proteomes" id="UP000248349">
    <property type="component" value="Unassembled WGS sequence"/>
</dbReference>
<dbReference type="CDD" id="cd00067">
    <property type="entry name" value="GAL4"/>
    <property type="match status" value="1"/>
</dbReference>
<evidence type="ECO:0000256" key="1">
    <source>
        <dbReference type="ARBA" id="ARBA00023015"/>
    </source>
</evidence>
<evidence type="ECO:0000313" key="7">
    <source>
        <dbReference type="EMBL" id="PYH48155.1"/>
    </source>
</evidence>
<dbReference type="GO" id="GO:0009893">
    <property type="term" value="P:positive regulation of metabolic process"/>
    <property type="evidence" value="ECO:0007669"/>
    <property type="project" value="UniProtKB-ARBA"/>
</dbReference>
<dbReference type="PROSITE" id="PS00463">
    <property type="entry name" value="ZN2_CY6_FUNGAL_1"/>
    <property type="match status" value="1"/>
</dbReference>
<protein>
    <recommendedName>
        <fullName evidence="6">Zn(2)-C6 fungal-type domain-containing protein</fullName>
    </recommendedName>
</protein>
<keyword evidence="4" id="KW-0539">Nucleus</keyword>
<dbReference type="Pfam" id="PF00172">
    <property type="entry name" value="Zn_clus"/>
    <property type="match status" value="1"/>
</dbReference>
<organism evidence="7 8">
    <name type="scientific">Aspergillus saccharolyticus JOP 1030-1</name>
    <dbReference type="NCBI Taxonomy" id="1450539"/>
    <lineage>
        <taxon>Eukaryota</taxon>
        <taxon>Fungi</taxon>
        <taxon>Dikarya</taxon>
        <taxon>Ascomycota</taxon>
        <taxon>Pezizomycotina</taxon>
        <taxon>Eurotiomycetes</taxon>
        <taxon>Eurotiomycetidae</taxon>
        <taxon>Eurotiales</taxon>
        <taxon>Aspergillaceae</taxon>
        <taxon>Aspergillus</taxon>
        <taxon>Aspergillus subgen. Circumdati</taxon>
    </lineage>
</organism>
<proteinExistence type="predicted"/>
<sequence length="662" mass="74140">MQPKNRRRRTGCLTCRARRVKCDERRPSCLRCESANVECHGYEARRRIEIPHRRRWAPASPSDSARIDEITTPAASSTSTSTSTSTSSQANSATTTINASLKTFPTIRPDGLPLIGLPTNPTPTQRPHTRARDLLAYHQYIFRTVFVLFQARDAGWFWRDWVCEIAWEVEGLLDVVVAIGGVHRATLLMGAAEVWEGVDGGEGKGAAGNDRVRGLDVRVIAVQRYVGALQVVGEWVSGEVLVAGLVGLGWFECLASNLTAVVRYVLLGRYYFNNGFLRGGPGEAQDGRNGRVKDALQTALSDLEFVVRINLPIFGALGMGGGLGLRIDGVGGSGSSSTDMLQELLDLVSDQDGEVRELIWNPIALHLRPWLTTTVGRVLRRLEDWRDFHQTALSKLNDDTQAAPQRFTRRTIDSLDIPPRPLSTVQEDEYLYLALYTFYQARLHWALALRNNTNRTQSELTAYRYLYQHMRLLAAVLVNRSSIKIMSLMCESLRVGFAPMLHLLGSLCPCRSWVRWIITALKDLGCHGLFDGPAFATSLEVWLTMQTHEDQGREWLPAPRSRVIEVLVPCHAGRGRVAWYARPRTGSGHTPCAVARWSAPTTTNEPEIEFLDTIQTFDWEWVLEQQVVKDWIDWAGDGGFDPEVVLRDHIEGGRLMQRDQAV</sequence>
<dbReference type="GO" id="GO:0003677">
    <property type="term" value="F:DNA binding"/>
    <property type="evidence" value="ECO:0007669"/>
    <property type="project" value="UniProtKB-KW"/>
</dbReference>
<evidence type="ECO:0000256" key="5">
    <source>
        <dbReference type="SAM" id="MobiDB-lite"/>
    </source>
</evidence>
<dbReference type="InterPro" id="IPR001138">
    <property type="entry name" value="Zn2Cys6_DnaBD"/>
</dbReference>
<dbReference type="RefSeq" id="XP_025434137.1">
    <property type="nucleotide sequence ID" value="XM_025577923.1"/>
</dbReference>
<gene>
    <name evidence="7" type="ORF">BP01DRAFT_389444</name>
</gene>
<feature type="compositionally biased region" description="Low complexity" evidence="5">
    <location>
        <begin position="71"/>
        <end position="94"/>
    </location>
</feature>